<accession>A0ABS2K3R7</accession>
<evidence type="ECO:0000256" key="6">
    <source>
        <dbReference type="SAM" id="SignalP"/>
    </source>
</evidence>
<evidence type="ECO:0000256" key="5">
    <source>
        <dbReference type="SAM" id="MobiDB-lite"/>
    </source>
</evidence>
<feature type="chain" id="PRO_5047171846" evidence="6">
    <location>
        <begin position="21"/>
        <end position="974"/>
    </location>
</feature>
<keyword evidence="3" id="KW-0998">Cell outer membrane</keyword>
<evidence type="ECO:0000259" key="7">
    <source>
        <dbReference type="Pfam" id="PF00593"/>
    </source>
</evidence>
<reference evidence="9" key="1">
    <citation type="submission" date="2020-10" db="EMBL/GenBank/DDBJ databases">
        <title>Phylogeny of dyella-like bacteria.</title>
        <authorList>
            <person name="Fu J."/>
        </authorList>
    </citation>
    <scope>NUCLEOTIDE SEQUENCE</scope>
    <source>
        <strain evidence="9">DHOC52</strain>
    </source>
</reference>
<feature type="signal peptide" evidence="6">
    <location>
        <begin position="1"/>
        <end position="20"/>
    </location>
</feature>
<evidence type="ECO:0000313" key="10">
    <source>
        <dbReference type="Proteomes" id="UP001430149"/>
    </source>
</evidence>
<dbReference type="InterPro" id="IPR036942">
    <property type="entry name" value="Beta-barrel_TonB_sf"/>
</dbReference>
<dbReference type="Pfam" id="PF07715">
    <property type="entry name" value="Plug"/>
    <property type="match status" value="1"/>
</dbReference>
<organism evidence="9 10">
    <name type="scientific">Dyella flava</name>
    <dbReference type="NCBI Taxonomy" id="1920170"/>
    <lineage>
        <taxon>Bacteria</taxon>
        <taxon>Pseudomonadati</taxon>
        <taxon>Pseudomonadota</taxon>
        <taxon>Gammaproteobacteria</taxon>
        <taxon>Lysobacterales</taxon>
        <taxon>Rhodanobacteraceae</taxon>
        <taxon>Dyella</taxon>
    </lineage>
</organism>
<protein>
    <submittedName>
        <fullName evidence="9">TonB-dependent receptor</fullName>
    </submittedName>
</protein>
<evidence type="ECO:0000256" key="2">
    <source>
        <dbReference type="ARBA" id="ARBA00023136"/>
    </source>
</evidence>
<proteinExistence type="inferred from homology"/>
<dbReference type="RefSeq" id="WP_204680938.1">
    <property type="nucleotide sequence ID" value="NZ_BSNR01000015.1"/>
</dbReference>
<dbReference type="NCBIfam" id="TIGR01782">
    <property type="entry name" value="TonB-Xanth-Caul"/>
    <property type="match status" value="1"/>
</dbReference>
<dbReference type="InterPro" id="IPR000531">
    <property type="entry name" value="Beta-barrel_TonB"/>
</dbReference>
<comment type="caution">
    <text evidence="9">The sequence shown here is derived from an EMBL/GenBank/DDBJ whole genome shotgun (WGS) entry which is preliminary data.</text>
</comment>
<keyword evidence="10" id="KW-1185">Reference proteome</keyword>
<comment type="similarity">
    <text evidence="4">Belongs to the TonB-dependent receptor family.</text>
</comment>
<dbReference type="Pfam" id="PF00593">
    <property type="entry name" value="TonB_dep_Rec_b-barrel"/>
    <property type="match status" value="1"/>
</dbReference>
<gene>
    <name evidence="9" type="ORF">ISP19_08480</name>
</gene>
<feature type="region of interest" description="Disordered" evidence="5">
    <location>
        <begin position="31"/>
        <end position="71"/>
    </location>
</feature>
<evidence type="ECO:0000259" key="8">
    <source>
        <dbReference type="Pfam" id="PF07715"/>
    </source>
</evidence>
<dbReference type="PANTHER" id="PTHR40980:SF4">
    <property type="entry name" value="TONB-DEPENDENT RECEPTOR-LIKE BETA-BARREL DOMAIN-CONTAINING PROTEIN"/>
    <property type="match status" value="1"/>
</dbReference>
<feature type="domain" description="TonB-dependent receptor-like beta-barrel" evidence="7">
    <location>
        <begin position="484"/>
        <end position="941"/>
    </location>
</feature>
<evidence type="ECO:0000256" key="1">
    <source>
        <dbReference type="ARBA" id="ARBA00004442"/>
    </source>
</evidence>
<dbReference type="InterPro" id="IPR010104">
    <property type="entry name" value="TonB_rcpt_bac"/>
</dbReference>
<evidence type="ECO:0000256" key="3">
    <source>
        <dbReference type="ARBA" id="ARBA00023237"/>
    </source>
</evidence>
<dbReference type="InterPro" id="IPR037066">
    <property type="entry name" value="Plug_dom_sf"/>
</dbReference>
<dbReference type="SUPFAM" id="SSF56935">
    <property type="entry name" value="Porins"/>
    <property type="match status" value="1"/>
</dbReference>
<dbReference type="Gene3D" id="2.40.170.20">
    <property type="entry name" value="TonB-dependent receptor, beta-barrel domain"/>
    <property type="match status" value="1"/>
</dbReference>
<dbReference type="Gene3D" id="2.170.130.10">
    <property type="entry name" value="TonB-dependent receptor, plug domain"/>
    <property type="match status" value="1"/>
</dbReference>
<evidence type="ECO:0000313" key="9">
    <source>
        <dbReference type="EMBL" id="MBM7125413.1"/>
    </source>
</evidence>
<keyword evidence="9" id="KW-0675">Receptor</keyword>
<dbReference type="EMBL" id="JADIKE010000034">
    <property type="protein sequence ID" value="MBM7125413.1"/>
    <property type="molecule type" value="Genomic_DNA"/>
</dbReference>
<keyword evidence="4" id="KW-0798">TonB box</keyword>
<dbReference type="PANTHER" id="PTHR40980">
    <property type="entry name" value="PLUG DOMAIN-CONTAINING PROTEIN"/>
    <property type="match status" value="1"/>
</dbReference>
<keyword evidence="2 4" id="KW-0472">Membrane</keyword>
<name>A0ABS2K3R7_9GAMM</name>
<dbReference type="InterPro" id="IPR012910">
    <property type="entry name" value="Plug_dom"/>
</dbReference>
<feature type="domain" description="TonB-dependent receptor plug" evidence="8">
    <location>
        <begin position="104"/>
        <end position="194"/>
    </location>
</feature>
<dbReference type="Proteomes" id="UP001430149">
    <property type="component" value="Unassembled WGS sequence"/>
</dbReference>
<comment type="subcellular location">
    <subcellularLocation>
        <location evidence="1 4">Cell outer membrane</location>
    </subcellularLocation>
</comment>
<keyword evidence="6" id="KW-0732">Signal</keyword>
<evidence type="ECO:0000256" key="4">
    <source>
        <dbReference type="RuleBase" id="RU003357"/>
    </source>
</evidence>
<sequence>MILKRNVLALALASTGLCMAFGVSAQSAPASATQQNGTTGTATTQQNGTSGTATTANSSTTDQTTSNQKSQQELAKSLATVTVSGFAGSVEKSIDYQRYADTIQNVVTAADIGGLPDQSIADALTRLPGVSAERVSGLASQVNCRGMSGNFIETTLDGREQPSTSGSNYIQFDQYPSELISQATVYKTSEASLIEGGVGCTIALQTANPLENSKDQSLNVDARGSYNDQAPDVIGADPEGYRLSVAYQGKFLDNTLGVGLGFAQMYQPYVAEQYDGLAGQVTSLNGKQVYVPEGTEVIQEGGEERRTGYLSTIVWRPDDHWQITDDTYYSKFDNTKYQYGYISQAYDNGGVAITNPGFDAYNGLTSGTITSAATPANAQFSNATVSGNDTTDSNVFSAGLNAKWNDGPWHLDMDASLSHSSSNDYNLWAEAGPFNGLGNPSTATLMNQSATFVNSGESIGKLSVGNPGIYTNPNDMAVTSINVSPYIYRENYKGFRTSLQYDFDNDAVFSDLQAGIYINNQNYTADRTSWVYGNNNFTTGDASGGQPPLPLSSGDTSVQCWQGSFSGMPCFLKINTPLVLSAYGLKANPQLDLNPSGQSWTGVESGTVDEKVRDMFFQADIDTTLWGHELTGNVGVRVAYTAQSSAGLEEVPTGTGVPITDGFGYTSTSYVPLNIGMSYTKWLPSTNLIYHWDDNDQTRFSISKDLSRPTLNYMLAGAGSWEAGSGPSATFNVWGGYSPLLRPMTAMSYDLDYEHYFDNSSGLFTAGVFVKHINTYIQEVSYNQFDFAAAGITVPTNPATGQPYLNGSYASAYNAPGTILRGFETSFQKTHFLPGFWSNFGFGANYAFTQSPFGTSNPDGSVTVLSAFPGLSRNVASAQIFYDDGRFSGNITDTYRSKWVSDSQLAVNAEFVYYDSENEIDLQTAYKLTKNVSLLFQILNLNNMPSRTYFGVPSNTGTIQYFGRTFYGGVNLSL</sequence>